<dbReference type="AlphaFoldDB" id="A0A921KF58"/>
<name>A0A921KF58_SPOPS</name>
<reference evidence="2" key="2">
    <citation type="submission" date="2021-09" db="EMBL/GenBank/DDBJ databases">
        <authorList>
            <person name="Gilroy R."/>
        </authorList>
    </citation>
    <scope>NUCLEOTIDE SEQUENCE</scope>
    <source>
        <strain evidence="2">CHK171-7178</strain>
    </source>
</reference>
<comment type="caution">
    <text evidence="2">The sequence shown here is derived from an EMBL/GenBank/DDBJ whole genome shotgun (WGS) entry which is preliminary data.</text>
</comment>
<dbReference type="EMBL" id="DYWT01000302">
    <property type="protein sequence ID" value="HJF34063.1"/>
    <property type="molecule type" value="Genomic_DNA"/>
</dbReference>
<accession>A0A921KF58</accession>
<gene>
    <name evidence="2" type="ORF">K8V56_20060</name>
</gene>
<dbReference type="InterPro" id="IPR016181">
    <property type="entry name" value="Acyl_CoA_acyltransferase"/>
</dbReference>
<sequence>MKWTYQEFRELSGHEVYEILKLRVDVFIVEQNCAYHEVDGHDYNAIHICCTDDEGLAAYARLIPGGVKYIEPSIGRVIIREDRRGTGLAHMLMERSVDFMKSHWKPEKIRLQAQHHLVGFYGKHGFEAVSEPYADDGIPHVDMILINLENESF</sequence>
<dbReference type="PROSITE" id="PS51186">
    <property type="entry name" value="GNAT"/>
    <property type="match status" value="1"/>
</dbReference>
<dbReference type="Proteomes" id="UP000698173">
    <property type="component" value="Unassembled WGS sequence"/>
</dbReference>
<evidence type="ECO:0000259" key="1">
    <source>
        <dbReference type="PROSITE" id="PS51186"/>
    </source>
</evidence>
<organism evidence="2 3">
    <name type="scientific">Sporosarcina psychrophila</name>
    <name type="common">Bacillus psychrophilus</name>
    <dbReference type="NCBI Taxonomy" id="1476"/>
    <lineage>
        <taxon>Bacteria</taxon>
        <taxon>Bacillati</taxon>
        <taxon>Bacillota</taxon>
        <taxon>Bacilli</taxon>
        <taxon>Bacillales</taxon>
        <taxon>Caryophanaceae</taxon>
        <taxon>Sporosarcina</taxon>
    </lineage>
</organism>
<dbReference type="EC" id="2.3.1.-" evidence="2"/>
<keyword evidence="2" id="KW-0808">Transferase</keyword>
<dbReference type="InterPro" id="IPR000182">
    <property type="entry name" value="GNAT_dom"/>
</dbReference>
<evidence type="ECO:0000313" key="3">
    <source>
        <dbReference type="Proteomes" id="UP000698173"/>
    </source>
</evidence>
<reference evidence="2" key="1">
    <citation type="journal article" date="2021" name="PeerJ">
        <title>Extensive microbial diversity within the chicken gut microbiome revealed by metagenomics and culture.</title>
        <authorList>
            <person name="Gilroy R."/>
            <person name="Ravi A."/>
            <person name="Getino M."/>
            <person name="Pursley I."/>
            <person name="Horton D.L."/>
            <person name="Alikhan N.F."/>
            <person name="Baker D."/>
            <person name="Gharbi K."/>
            <person name="Hall N."/>
            <person name="Watson M."/>
            <person name="Adriaenssens E.M."/>
            <person name="Foster-Nyarko E."/>
            <person name="Jarju S."/>
            <person name="Secka A."/>
            <person name="Antonio M."/>
            <person name="Oren A."/>
            <person name="Chaudhuri R.R."/>
            <person name="La Ragione R."/>
            <person name="Hildebrand F."/>
            <person name="Pallen M.J."/>
        </authorList>
    </citation>
    <scope>NUCLEOTIDE SEQUENCE</scope>
    <source>
        <strain evidence="2">CHK171-7178</strain>
    </source>
</reference>
<dbReference type="Gene3D" id="3.40.630.30">
    <property type="match status" value="1"/>
</dbReference>
<proteinExistence type="predicted"/>
<keyword evidence="2" id="KW-0012">Acyltransferase</keyword>
<dbReference type="GO" id="GO:0016747">
    <property type="term" value="F:acyltransferase activity, transferring groups other than amino-acyl groups"/>
    <property type="evidence" value="ECO:0007669"/>
    <property type="project" value="InterPro"/>
</dbReference>
<protein>
    <submittedName>
        <fullName evidence="2">GNAT family N-acetyltransferase</fullName>
        <ecNumber evidence="2">2.3.1.-</ecNumber>
    </submittedName>
</protein>
<dbReference type="SUPFAM" id="SSF55729">
    <property type="entry name" value="Acyl-CoA N-acyltransferases (Nat)"/>
    <property type="match status" value="1"/>
</dbReference>
<dbReference type="CDD" id="cd04301">
    <property type="entry name" value="NAT_SF"/>
    <property type="match status" value="1"/>
</dbReference>
<dbReference type="Pfam" id="PF13673">
    <property type="entry name" value="Acetyltransf_10"/>
    <property type="match status" value="1"/>
</dbReference>
<evidence type="ECO:0000313" key="2">
    <source>
        <dbReference type="EMBL" id="HJF34063.1"/>
    </source>
</evidence>
<feature type="domain" description="N-acetyltransferase" evidence="1">
    <location>
        <begin position="6"/>
        <end position="148"/>
    </location>
</feature>